<feature type="chain" id="PRO_5004874610" evidence="1">
    <location>
        <begin position="21"/>
        <end position="1013"/>
    </location>
</feature>
<evidence type="ECO:0000313" key="2">
    <source>
        <dbReference type="EMBL" id="AHH45250.1"/>
    </source>
</evidence>
<keyword evidence="3" id="KW-1185">Reference proteome</keyword>
<dbReference type="eggNOG" id="ENOG5030MRG">
    <property type="taxonomic scope" value="Bacteria"/>
</dbReference>
<keyword evidence="1" id="KW-0732">Signal</keyword>
<proteinExistence type="predicted"/>
<dbReference type="Proteomes" id="UP000019229">
    <property type="component" value="Chromosome"/>
</dbReference>
<gene>
    <name evidence="2" type="ORF">MYB_01195</name>
</gene>
<reference evidence="2 3" key="1">
    <citation type="journal article" date="2014" name="Genome Announc.">
        <title>Complete Genome Sequence of Mycoplasma bovoculi Strain M165/69T (ATCC 29104).</title>
        <authorList>
            <person name="Calcutt M.J."/>
            <person name="Foecking M.F."/>
        </authorList>
    </citation>
    <scope>NUCLEOTIDE SEQUENCE [LARGE SCALE GENOMIC DNA]</scope>
    <source>
        <strain evidence="2">M165/69</strain>
    </source>
</reference>
<accession>W5UTV4</accession>
<dbReference type="NCBIfam" id="NF038058">
    <property type="entry name" value="adhes_P110_Nter"/>
    <property type="match status" value="1"/>
</dbReference>
<name>W5UTV4_9BACT</name>
<evidence type="ECO:0000313" key="3">
    <source>
        <dbReference type="Proteomes" id="UP000019229"/>
    </source>
</evidence>
<protein>
    <submittedName>
        <fullName evidence="2">p102/LppT family protein</fullName>
    </submittedName>
</protein>
<dbReference type="RefSeq" id="WP_022934995.1">
    <property type="nucleotide sequence ID" value="NZ_CP007154.1"/>
</dbReference>
<organism evidence="2 3">
    <name type="scientific">Mesomycoplasma bovoculi M165/69</name>
    <dbReference type="NCBI Taxonomy" id="743966"/>
    <lineage>
        <taxon>Bacteria</taxon>
        <taxon>Bacillati</taxon>
        <taxon>Mycoplasmatota</taxon>
        <taxon>Mycoplasmoidales</taxon>
        <taxon>Metamycoplasmataceae</taxon>
        <taxon>Mesomycoplasma</taxon>
    </lineage>
</organism>
<sequence length="1013" mass="111253">MKFRNPKTIMALGFSITAIASTVVAVPLALTYFSYSYNSQLDARQLSSTPVEVVSGGKFDQEQFDKAVQDLKIKPMYAQMQVDNALKLDQSGLYSFHLVNAFDFSTIENAGFNVEIDSSAATIEDTTIKNVIVRAYNNITTYTKTVDLKGFATPVTLSVGTSKTLDFEPEKSTITFSSTRFVLPSEFAFMLEDNFQRNFSNSRDLNSAFAKALSQTGAQLNIRNDLNLPTILPQGELLLPTVTINNQAAQAQAALGQQQLDAPVYNLSFANFSDQNGTLAINLEIADKVSRNVKAQFTLNIQNLATLKQVNDAINQLVAKNASQFFTIKQDVEFALNKDKLTLAQMFANNQISPSVLESMKHKGYANYLKEQAKEKAIKSGTFKQPAPVVKPEDEEVVSRAKSKDGILPISPNENSLKNSSPINSLQNYFEVKQGSITNDDPRLANYSFDVYNAGFDFNDPEQTKVKFSLNVTKALDVQSPYLQSLAPQSADSNTNLITNNYNSLTTTTVPTKGTAPYSYNITYNIPASVEVPLYEIKSASTLTRAIPVSQSHSLILASDAFAMAQDLTSLASKSEYSLDELNRIVSTIYLFNKGYLISSTEKTNLVNLYASGKTVVAKSAITADTQDLGDQIWRLISQANDNLRAKVAMVAKDKISFSLVNSDNVAIETIDVTGFGVKSPAFVAANKYRADIFLDARYGGIEDDHQGGQFIRDYTRGDLKFNLNGNTASPQGITLDKAINFESNSSITKDETTNIKDGAVFLAVDLKNLGLDKHYLLTNNEGKGLFIQRILKDENTTGSSTKQPSTSTPSLKVSYILGMDLNENGSSSGAKGKTLALLLSGEIAKQAEDIDTNKGHSYNYDTSDEIIKKNTSQSSQTLNEENNKYNVFVQYQKQNGFDQYAPLQPNSTLVLQIVKSGTGFDIVAQTSASENPSESKLGSFVFSIQDSGKTLNWAKIGSEPTNKSFNDDRSKGKVVFKGIAIFENNKELWNYDKTPTVNEIRQAFVDAFILNK</sequence>
<dbReference type="KEGG" id="mbc:MYB_01195"/>
<dbReference type="AlphaFoldDB" id="W5UTV4"/>
<dbReference type="OrthoDB" id="400470at2"/>
<feature type="signal peptide" evidence="1">
    <location>
        <begin position="1"/>
        <end position="20"/>
    </location>
</feature>
<dbReference type="HOGENOM" id="CLU_012793_0_0_14"/>
<evidence type="ECO:0000256" key="1">
    <source>
        <dbReference type="SAM" id="SignalP"/>
    </source>
</evidence>
<dbReference type="EMBL" id="CP007154">
    <property type="protein sequence ID" value="AHH45250.1"/>
    <property type="molecule type" value="Genomic_DNA"/>
</dbReference>
<dbReference type="PATRIC" id="fig|743966.3.peg.242"/>